<accession>A0A5B7YCX3</accession>
<gene>
    <name evidence="1" type="ORF">FBQ74_08180</name>
</gene>
<dbReference type="AlphaFoldDB" id="A0A5B7YCX3"/>
<sequence>MHVQTSHPESFCIHCADNASTTTDAISLFCKLFNYLIRDIWFPSESEQIATRLSNGATLHCQRINADIVKLELCPQAPRPVQLFEMRFRHGHWYLCEQANLVH</sequence>
<protein>
    <submittedName>
        <fullName evidence="1">Uncharacterized protein</fullName>
    </submittedName>
</protein>
<name>A0A5B7YCX3_9ALTE</name>
<dbReference type="Proteomes" id="UP000304912">
    <property type="component" value="Chromosome"/>
</dbReference>
<organism evidence="1 2">
    <name type="scientific">Salinimonas iocasae</name>
    <dbReference type="NCBI Taxonomy" id="2572577"/>
    <lineage>
        <taxon>Bacteria</taxon>
        <taxon>Pseudomonadati</taxon>
        <taxon>Pseudomonadota</taxon>
        <taxon>Gammaproteobacteria</taxon>
        <taxon>Alteromonadales</taxon>
        <taxon>Alteromonadaceae</taxon>
        <taxon>Alteromonas/Salinimonas group</taxon>
        <taxon>Salinimonas</taxon>
    </lineage>
</organism>
<dbReference type="KEGG" id="salk:FBQ74_08180"/>
<reference evidence="1 2" key="1">
    <citation type="submission" date="2019-04" db="EMBL/GenBank/DDBJ databases">
        <title>Salinimonas iocasae sp. nov., a halophilic bacterium isolated from the outer tube casing of tubeworms in Okinawa Trough.</title>
        <authorList>
            <person name="Zhang H."/>
            <person name="Wang H."/>
            <person name="Li C."/>
        </authorList>
    </citation>
    <scope>NUCLEOTIDE SEQUENCE [LARGE SCALE GENOMIC DNA]</scope>
    <source>
        <strain evidence="1 2">KX18D6</strain>
    </source>
</reference>
<evidence type="ECO:0000313" key="2">
    <source>
        <dbReference type="Proteomes" id="UP000304912"/>
    </source>
</evidence>
<keyword evidence="2" id="KW-1185">Reference proteome</keyword>
<evidence type="ECO:0000313" key="1">
    <source>
        <dbReference type="EMBL" id="QCZ93464.1"/>
    </source>
</evidence>
<proteinExistence type="predicted"/>
<dbReference type="RefSeq" id="WP_139756208.1">
    <property type="nucleotide sequence ID" value="NZ_CP039852.1"/>
</dbReference>
<dbReference type="OrthoDB" id="9853819at2"/>
<dbReference type="EMBL" id="CP039852">
    <property type="protein sequence ID" value="QCZ93464.1"/>
    <property type="molecule type" value="Genomic_DNA"/>
</dbReference>